<dbReference type="RefSeq" id="NP_506451.1">
    <property type="nucleotide sequence ID" value="NM_074050.5"/>
</dbReference>
<dbReference type="GeneID" id="179886"/>
<dbReference type="InParanoid" id="Q17706"/>
<dbReference type="AlphaFoldDB" id="Q17706"/>
<dbReference type="OMA" id="NRNADHQ"/>
<dbReference type="PhylomeDB" id="Q17706"/>
<evidence type="ECO:0000313" key="1">
    <source>
        <dbReference type="EMBL" id="CAB01117.2"/>
    </source>
</evidence>
<dbReference type="FunCoup" id="Q17706">
    <property type="interactions" value="949"/>
</dbReference>
<dbReference type="HOGENOM" id="CLU_076183_0_0_1"/>
<protein>
    <submittedName>
        <fullName evidence="1">Uncharacterized protein</fullName>
    </submittedName>
</protein>
<evidence type="ECO:0000313" key="2">
    <source>
        <dbReference type="Proteomes" id="UP000001940"/>
    </source>
</evidence>
<dbReference type="AGR" id="WB:WBGene00007366"/>
<dbReference type="PIR" id="T18983">
    <property type="entry name" value="T18983"/>
</dbReference>
<keyword evidence="2" id="KW-1185">Reference proteome</keyword>
<proteinExistence type="predicted"/>
<dbReference type="PaxDb" id="6239-C06B3.7"/>
<accession>Q17706</accession>
<dbReference type="Proteomes" id="UP000001940">
    <property type="component" value="Chromosome V"/>
</dbReference>
<sequence length="303" mass="36881">MEADQEYFWSDECKNPRQSQSYDSHAGVEHQLASLKDKSIIVKTYYVWTGEDQFTNRYLEKFDRNVMSKDLKPFVMYSMNKRRNWEIDKSDRVELMGQIQELHKGEDVMFLERVSMSTWEWQTIFRYEFYWNELKICTMHELDTYADVKPEYKITSIDSIHGQHPNNFLAWNRTSSKTDSELIQNEKLQNLEVGKRTVVAYHLIKPPENYMSVGKSNFRRYYHTYKGRQDAYWVRKNREKMITLDLRYEDFSDCDETEITMDNEIEIEIEQEKTKKQFYNWEDHIVEYFVHVKRKKKMNGNRI</sequence>
<dbReference type="UCSC" id="C06B3.7">
    <property type="organism name" value="c. elegans"/>
</dbReference>
<dbReference type="CTD" id="179886"/>
<gene>
    <name evidence="1 3" type="ORF">C06B3.7</name>
    <name evidence="1" type="ORF">CELE_C06B3.7</name>
</gene>
<dbReference type="OrthoDB" id="5830335at2759"/>
<dbReference type="KEGG" id="cel:CELE_C06B3.7"/>
<name>Q17706_CAEEL</name>
<evidence type="ECO:0000313" key="3">
    <source>
        <dbReference type="WormBase" id="C06B3.7"/>
    </source>
</evidence>
<organism evidence="1 2">
    <name type="scientific">Caenorhabditis elegans</name>
    <dbReference type="NCBI Taxonomy" id="6239"/>
    <lineage>
        <taxon>Eukaryota</taxon>
        <taxon>Metazoa</taxon>
        <taxon>Ecdysozoa</taxon>
        <taxon>Nematoda</taxon>
        <taxon>Chromadorea</taxon>
        <taxon>Rhabditida</taxon>
        <taxon>Rhabditina</taxon>
        <taxon>Rhabditomorpha</taxon>
        <taxon>Rhabditoidea</taxon>
        <taxon>Rhabditidae</taxon>
        <taxon>Peloderinae</taxon>
        <taxon>Caenorhabditis</taxon>
    </lineage>
</organism>
<dbReference type="EMBL" id="BX284605">
    <property type="protein sequence ID" value="CAB01117.2"/>
    <property type="molecule type" value="Genomic_DNA"/>
</dbReference>
<reference evidence="1 2" key="1">
    <citation type="journal article" date="1998" name="Science">
        <title>Genome sequence of the nematode C. elegans: a platform for investigating biology.</title>
        <authorList>
            <consortium name="The C. elegans sequencing consortium"/>
            <person name="Sulson J.E."/>
            <person name="Waterston R."/>
        </authorList>
    </citation>
    <scope>NUCLEOTIDE SEQUENCE [LARGE SCALE GENOMIC DNA]</scope>
    <source>
        <strain evidence="1 2">Bristol N2</strain>
    </source>
</reference>
<dbReference type="WormBase" id="C06B3.7">
    <property type="protein sequence ID" value="CE28430"/>
    <property type="gene ID" value="WBGene00007366"/>
</dbReference>
<dbReference type="eggNOG" id="ENOG502TGHV">
    <property type="taxonomic scope" value="Eukaryota"/>
</dbReference>
<dbReference type="Bgee" id="WBGene00007366">
    <property type="expression patterns" value="Expressed in adult organism and 2 other cell types or tissues"/>
</dbReference>
<dbReference type="STRING" id="6239.C06B3.7.1"/>